<dbReference type="InterPro" id="IPR017850">
    <property type="entry name" value="Alkaline_phosphatase_core_sf"/>
</dbReference>
<dbReference type="GO" id="GO:0046872">
    <property type="term" value="F:metal ion binding"/>
    <property type="evidence" value="ECO:0007669"/>
    <property type="project" value="UniProtKB-KW"/>
</dbReference>
<protein>
    <submittedName>
        <fullName evidence="7">Arylsulfatase A-like enzyme</fullName>
    </submittedName>
</protein>
<dbReference type="AlphaFoldDB" id="A0A841QHM8"/>
<dbReference type="EMBL" id="JACHIE010000024">
    <property type="protein sequence ID" value="MBB6458619.1"/>
    <property type="molecule type" value="Genomic_DNA"/>
</dbReference>
<comment type="similarity">
    <text evidence="1">Belongs to the sulfatase family.</text>
</comment>
<dbReference type="InterPro" id="IPR024607">
    <property type="entry name" value="Sulfatase_CS"/>
</dbReference>
<keyword evidence="2" id="KW-0479">Metal-binding</keyword>
<evidence type="ECO:0000256" key="5">
    <source>
        <dbReference type="SAM" id="SignalP"/>
    </source>
</evidence>
<evidence type="ECO:0000256" key="1">
    <source>
        <dbReference type="ARBA" id="ARBA00008779"/>
    </source>
</evidence>
<dbReference type="CDD" id="cd16027">
    <property type="entry name" value="SGSH"/>
    <property type="match status" value="1"/>
</dbReference>
<evidence type="ECO:0000256" key="3">
    <source>
        <dbReference type="ARBA" id="ARBA00022801"/>
    </source>
</evidence>
<feature type="domain" description="Sulfatase N-terminal" evidence="6">
    <location>
        <begin position="28"/>
        <end position="302"/>
    </location>
</feature>
<dbReference type="PROSITE" id="PS00523">
    <property type="entry name" value="SULFATASE_1"/>
    <property type="match status" value="1"/>
</dbReference>
<accession>A0A841QHM8</accession>
<evidence type="ECO:0000259" key="6">
    <source>
        <dbReference type="Pfam" id="PF00884"/>
    </source>
</evidence>
<evidence type="ECO:0000313" key="7">
    <source>
        <dbReference type="EMBL" id="MBB6458619.1"/>
    </source>
</evidence>
<dbReference type="RefSeq" id="WP_166116889.1">
    <property type="nucleotide sequence ID" value="NZ_BAABDB010000008.1"/>
</dbReference>
<feature type="chain" id="PRO_5032953610" evidence="5">
    <location>
        <begin position="22"/>
        <end position="461"/>
    </location>
</feature>
<keyword evidence="8" id="KW-1185">Reference proteome</keyword>
<sequence length="461" mass="51422">MKRRHLLQASASTLLPASAHASTLQTRPNIVYIHSHDSGRYLSPYKSGVPAPAITHLAQQGVLFHQVFSGAPVCSPSRAAMLTGQPAHCSGMNGLAHRGFSLNDPRQLIFRYLQRYGYQAILTGMQHVAADPNTLGYDLNLCQRDAQGHWLSEASIVAPIVERFLDSRPRQPFFLDVGFFETHREYPEPHPQDIAQVRDVPRSIPDTPQTRYDFAAFGASVRQLNNGVSRVLDALSRNGYDSNTLVIFTTDHGLPFPRMKCTLTDEGLGTAFIMRGPGLAAGHESDTLISQTDLFPTLCAYLNLPKPTWLTGTSFLPCLKGHDVEIHDTIFAEVSYHAAYEPMRAVRSKRWKYIRRFDQRSTPVLPNCDDSPSKTVWLAAGWQSQRVAPEALYDLTFDPTEHDNRVHDPDCLKILQGMRHRLQTWMQQTQDPLLNGPVRAPLGAVVNRVDGISPHEPPVPA</sequence>
<comment type="caution">
    <text evidence="7">The sequence shown here is derived from an EMBL/GenBank/DDBJ whole genome shotgun (WGS) entry which is preliminary data.</text>
</comment>
<keyword evidence="3" id="KW-0378">Hydrolase</keyword>
<dbReference type="PANTHER" id="PTHR42693">
    <property type="entry name" value="ARYLSULFATASE FAMILY MEMBER"/>
    <property type="match status" value="1"/>
</dbReference>
<dbReference type="PANTHER" id="PTHR42693:SF53">
    <property type="entry name" value="ENDO-4-O-SULFATASE"/>
    <property type="match status" value="1"/>
</dbReference>
<dbReference type="Pfam" id="PF00884">
    <property type="entry name" value="Sulfatase"/>
    <property type="match status" value="1"/>
</dbReference>
<keyword evidence="4" id="KW-0106">Calcium</keyword>
<evidence type="ECO:0000256" key="2">
    <source>
        <dbReference type="ARBA" id="ARBA00022723"/>
    </source>
</evidence>
<keyword evidence="5" id="KW-0732">Signal</keyword>
<dbReference type="InterPro" id="IPR000917">
    <property type="entry name" value="Sulfatase_N"/>
</dbReference>
<proteinExistence type="inferred from homology"/>
<dbReference type="Proteomes" id="UP000578000">
    <property type="component" value="Unassembled WGS sequence"/>
</dbReference>
<name>A0A841QHM8_9PROT</name>
<dbReference type="SUPFAM" id="SSF53649">
    <property type="entry name" value="Alkaline phosphatase-like"/>
    <property type="match status" value="1"/>
</dbReference>
<organism evidence="7 8">
    <name type="scientific">Acetobacter lovaniensis</name>
    <dbReference type="NCBI Taxonomy" id="104100"/>
    <lineage>
        <taxon>Bacteria</taxon>
        <taxon>Pseudomonadati</taxon>
        <taxon>Pseudomonadota</taxon>
        <taxon>Alphaproteobacteria</taxon>
        <taxon>Acetobacterales</taxon>
        <taxon>Acetobacteraceae</taxon>
        <taxon>Acetobacter</taxon>
    </lineage>
</organism>
<dbReference type="InterPro" id="IPR050738">
    <property type="entry name" value="Sulfatase"/>
</dbReference>
<dbReference type="Gene3D" id="3.40.720.10">
    <property type="entry name" value="Alkaline Phosphatase, subunit A"/>
    <property type="match status" value="1"/>
</dbReference>
<gene>
    <name evidence="7" type="ORF">HNR55_003230</name>
</gene>
<reference evidence="7 8" key="1">
    <citation type="submission" date="2020-08" db="EMBL/GenBank/DDBJ databases">
        <title>Genomic Encyclopedia of Type Strains, Phase IV (KMG-IV): sequencing the most valuable type-strain genomes for metagenomic binning, comparative biology and taxonomic classification.</title>
        <authorList>
            <person name="Goeker M."/>
        </authorList>
    </citation>
    <scope>NUCLEOTIDE SEQUENCE [LARGE SCALE GENOMIC DNA]</scope>
    <source>
        <strain evidence="7 8">DSM 4491</strain>
    </source>
</reference>
<evidence type="ECO:0000256" key="4">
    <source>
        <dbReference type="ARBA" id="ARBA00022837"/>
    </source>
</evidence>
<feature type="signal peptide" evidence="5">
    <location>
        <begin position="1"/>
        <end position="21"/>
    </location>
</feature>
<evidence type="ECO:0000313" key="8">
    <source>
        <dbReference type="Proteomes" id="UP000578000"/>
    </source>
</evidence>
<dbReference type="GO" id="GO:0004065">
    <property type="term" value="F:arylsulfatase activity"/>
    <property type="evidence" value="ECO:0007669"/>
    <property type="project" value="TreeGrafter"/>
</dbReference>